<feature type="region of interest" description="Disordered" evidence="5">
    <location>
        <begin position="1516"/>
        <end position="1557"/>
    </location>
</feature>
<proteinExistence type="predicted"/>
<name>A0A8C7UX00_ONCMY</name>
<feature type="coiled-coil region" evidence="4">
    <location>
        <begin position="471"/>
        <end position="597"/>
    </location>
</feature>
<feature type="compositionally biased region" description="Polar residues" evidence="5">
    <location>
        <begin position="1723"/>
        <end position="1734"/>
    </location>
</feature>
<dbReference type="PANTHER" id="PTHR18947:SF30">
    <property type="entry name" value="GIRDIN"/>
    <property type="match status" value="1"/>
</dbReference>
<dbReference type="InterPro" id="IPR036872">
    <property type="entry name" value="CH_dom_sf"/>
</dbReference>
<dbReference type="GO" id="GO:0008017">
    <property type="term" value="F:microtubule binding"/>
    <property type="evidence" value="ECO:0007669"/>
    <property type="project" value="TreeGrafter"/>
</dbReference>
<feature type="compositionally biased region" description="Basic and acidic residues" evidence="5">
    <location>
        <begin position="922"/>
        <end position="931"/>
    </location>
</feature>
<dbReference type="Ensembl" id="ENSOMYT00000111370.2">
    <property type="protein sequence ID" value="ENSOMYP00000102685.2"/>
    <property type="gene ID" value="ENSOMYG00000046204.2"/>
</dbReference>
<feature type="compositionally biased region" description="Polar residues" evidence="5">
    <location>
        <begin position="1829"/>
        <end position="1838"/>
    </location>
</feature>
<dbReference type="SUPFAM" id="SSF116907">
    <property type="entry name" value="Hook domain"/>
    <property type="match status" value="1"/>
</dbReference>
<dbReference type="Proteomes" id="UP000694395">
    <property type="component" value="Chromosome 23"/>
</dbReference>
<protein>
    <recommendedName>
        <fullName evidence="6">HOOK N-terminal domain-containing protein</fullName>
    </recommendedName>
</protein>
<dbReference type="GO" id="GO:0030705">
    <property type="term" value="P:cytoskeleton-dependent intracellular transport"/>
    <property type="evidence" value="ECO:0007669"/>
    <property type="project" value="InterPro"/>
</dbReference>
<feature type="compositionally biased region" description="Low complexity" evidence="5">
    <location>
        <begin position="1354"/>
        <end position="1371"/>
    </location>
</feature>
<feature type="region of interest" description="Disordered" evidence="5">
    <location>
        <begin position="1668"/>
        <end position="1740"/>
    </location>
</feature>
<evidence type="ECO:0000259" key="6">
    <source>
        <dbReference type="Pfam" id="PF19047"/>
    </source>
</evidence>
<keyword evidence="8" id="KW-1185">Reference proteome</keyword>
<dbReference type="SUPFAM" id="SSF57997">
    <property type="entry name" value="Tropomyosin"/>
    <property type="match status" value="1"/>
</dbReference>
<feature type="compositionally biased region" description="Basic and acidic residues" evidence="5">
    <location>
        <begin position="1848"/>
        <end position="1860"/>
    </location>
</feature>
<feature type="compositionally biased region" description="Low complexity" evidence="5">
    <location>
        <begin position="1540"/>
        <end position="1557"/>
    </location>
</feature>
<reference evidence="7" key="3">
    <citation type="submission" date="2025-09" db="UniProtKB">
        <authorList>
            <consortium name="Ensembl"/>
        </authorList>
    </citation>
    <scope>IDENTIFICATION</scope>
</reference>
<dbReference type="GO" id="GO:0005737">
    <property type="term" value="C:cytoplasm"/>
    <property type="evidence" value="ECO:0007669"/>
    <property type="project" value="UniProtKB-SubCell"/>
</dbReference>
<feature type="region of interest" description="Disordered" evidence="5">
    <location>
        <begin position="176"/>
        <end position="199"/>
    </location>
</feature>
<dbReference type="GO" id="GO:0051959">
    <property type="term" value="F:dynein light intermediate chain binding"/>
    <property type="evidence" value="ECO:0007669"/>
    <property type="project" value="TreeGrafter"/>
</dbReference>
<feature type="compositionally biased region" description="Basic and acidic residues" evidence="5">
    <location>
        <begin position="1684"/>
        <end position="1694"/>
    </location>
</feature>
<evidence type="ECO:0000256" key="5">
    <source>
        <dbReference type="SAM" id="MobiDB-lite"/>
    </source>
</evidence>
<feature type="coiled-coil region" evidence="4">
    <location>
        <begin position="1109"/>
        <end position="1304"/>
    </location>
</feature>
<feature type="compositionally biased region" description="Basic and acidic residues" evidence="5">
    <location>
        <begin position="938"/>
        <end position="955"/>
    </location>
</feature>
<evidence type="ECO:0000256" key="2">
    <source>
        <dbReference type="ARBA" id="ARBA00022490"/>
    </source>
</evidence>
<accession>A0A8C7UX00</accession>
<dbReference type="GeneTree" id="ENSGT00940000155559"/>
<feature type="compositionally biased region" description="Polar residues" evidence="5">
    <location>
        <begin position="1668"/>
        <end position="1682"/>
    </location>
</feature>
<feature type="region of interest" description="Disordered" evidence="5">
    <location>
        <begin position="922"/>
        <end position="955"/>
    </location>
</feature>
<keyword evidence="2" id="KW-0963">Cytoplasm</keyword>
<evidence type="ECO:0000256" key="1">
    <source>
        <dbReference type="ARBA" id="ARBA00004496"/>
    </source>
</evidence>
<feature type="region of interest" description="Disordered" evidence="5">
    <location>
        <begin position="747"/>
        <end position="783"/>
    </location>
</feature>
<feature type="domain" description="HOOK N-terminal" evidence="6">
    <location>
        <begin position="14"/>
        <end position="115"/>
    </location>
</feature>
<reference evidence="7" key="2">
    <citation type="submission" date="2025-08" db="UniProtKB">
        <authorList>
            <consortium name="Ensembl"/>
        </authorList>
    </citation>
    <scope>IDENTIFICATION</scope>
</reference>
<feature type="compositionally biased region" description="Polar residues" evidence="5">
    <location>
        <begin position="1516"/>
        <end position="1539"/>
    </location>
</feature>
<keyword evidence="3 4" id="KW-0175">Coiled coil</keyword>
<dbReference type="InterPro" id="IPR043936">
    <property type="entry name" value="HOOK_N"/>
</dbReference>
<dbReference type="GO" id="GO:0005813">
    <property type="term" value="C:centrosome"/>
    <property type="evidence" value="ECO:0007669"/>
    <property type="project" value="TreeGrafter"/>
</dbReference>
<feature type="region of interest" description="Disordered" evidence="5">
    <location>
        <begin position="1817"/>
        <end position="1873"/>
    </location>
</feature>
<feature type="coiled-coil region" evidence="4">
    <location>
        <begin position="962"/>
        <end position="1080"/>
    </location>
</feature>
<sequence length="1882" mass="215215">LQTDLSTLNPKATVQRTNKKVNNDSTLRIQNLSILIRQIKSYYQETLQQLVAMPLPNVLVLGRNPLSEQGLEEMRKLLLLLLGCAVQCEKKEEYIERIQTLDFDTKAAIASHIQEVTHNQENVVDLQWLEGGDLPPEDLDSFSRNMAFHLKRLVDERDDQLETIVELTQERDCGLYSPPPLFAQSPNDSPSLRRTESRQHLSVELADAKAKIRRLRQELEEKSEQLLDCRQELDNMETENKRIQQESLQLLSDARAARAYRDELDVLREKAIRVDKLESEVGRYKERLHDIEFYKARVEELKEDNQVLLETKAMLEDQLEGTRARSDKLHELEKESLQLKSKIHDMEMERDMDRKRIEELLEENLVLEMAQKQSMDESLHLGWELEQLSKTPDLTEVPQKSLGHEVNELTSSRLLKLEKENQALLRTVEELRGSASEDAPAHRLKADKEDQRLTQRLNTGRERLCSAESLSTDLMKEKALLEKTLETLRENADRQVKSLEQENEHLTQTVSSLRQRSQVGAEARVKDVEKENRVLHESIRETSSKLNKLEFERKQLRKDLEMYKEKGERAEELEVEAQRLERENEALQKRVASLGITCDKVDGSLNEEKYFVDKCSHILPNPQVVSLEKENSELELRRTAEVLRSAGNKAAQLELENLELESERSQLKRSLELLKASSKKTERLEVSNQGLDTENQRLQKALDNSSRKMQQLEGELQDVEQENQSLQRSLEELKISSKRLEQLEQENKTLEQESSQLEKDKKHLEKDNKRLRQQAEIRDSKMDEDNLKISHLEKDNRSLGKEMTSFKDSCNRLKDLEKENKELVKQATIDKKTLVTLREELVSEKLRTQQMNNDLEKLTHELEKIGLNKERLLQDKQSFDNDRYPSPPMNNSALEARLQESSNLNQQLRQELKTVKKNYEALRQREEEERMVQNSPPRRGDREDSQAVNKWEKESHETTRELLKVKDRLIEVERNNATLQAEKQALHTNLKQLETQSSNLQAQILALQRQTASLQENNTTLQTQNAKLQVENSTLNSQSGTLMAQNAQLATQQSSTENEKEGAMREREDLRSTYEMLLRDHEKLAALHERQASEYEGLISKHGGLKSAHKSLESQHRDLEDRYNQLLRQKDQLEELEKQLKAEQEKMLSENKSHEATAIDYHKLKEENERLNMAHRQLVKDNEGLQVDHKNLKSQMNGAKLEQTRLEAEFSKLKEQYQQLDITSTKLTNQCELLSQLKGNLEEENRHLLDQIQTLMLQNRTLLEQTMESKDLFHVEQRQYIDKLNELRRQKEKLEEKIMDQYKFYDPSPPRRRENWITLKMKKLIKPRSRERMRSLTLTPTRSESSEGFLGLPLDSQDSSSIGSGSNSLDDTLTQKRNSSSNAVKWLPFMRNRSKEKDKAKDIYRRSMSMNDLLQTIALAGGQWAGSTENLEGPVEANGGSRSRHMKELGSMAYSTNAINYTTLTLPSGNRAKRSLKIKGRDYRTASRSPLVSRTLLEQNWPTVVCFSSGTLNGNLSRPHSESSGEFSLSLDQEEWSSGSSPVQQPLSHSSHQSSMLLQRSLDPQATQAKKKNGSASEVLSLQQFLEEHIDPAEVTGRGILRSASGKAASVNSDGRPTRGGQPGHPSLRKAESTRVKGMVLPRVSLSSQSKAVSVSERLDISSSMLPRASSVISTAEGSTRRTSIHDLLSKDTRQPVSVDPSPSSKALPRAYTTPSEYPPTNNPTQSQHPTHQSIPLAPAPMPLSLLKSVSMPCTVSQQPLSCKETDLSSLKSFFDSSFTVESVFMDSIFSEPDFTGCSSKSHTFLSLNTSLVSNISGPPGKTHLRPNPAQTAQNQPNGLKPSPPDQNGEHVIDTNHVLDADPSPPLSPEDQQSLWYEYGCV</sequence>
<dbReference type="PANTHER" id="PTHR18947">
    <property type="entry name" value="HOOK PROTEINS"/>
    <property type="match status" value="1"/>
</dbReference>
<dbReference type="GO" id="GO:0031122">
    <property type="term" value="P:cytoplasmic microtubule organization"/>
    <property type="evidence" value="ECO:0007669"/>
    <property type="project" value="TreeGrafter"/>
</dbReference>
<evidence type="ECO:0000313" key="8">
    <source>
        <dbReference type="Proteomes" id="UP000694395"/>
    </source>
</evidence>
<feature type="region of interest" description="Disordered" evidence="5">
    <location>
        <begin position="1330"/>
        <end position="1377"/>
    </location>
</feature>
<dbReference type="Pfam" id="PF19047">
    <property type="entry name" value="HOOK_N"/>
    <property type="match status" value="1"/>
</dbReference>
<dbReference type="Gene3D" id="1.10.418.10">
    <property type="entry name" value="Calponin-like domain"/>
    <property type="match status" value="1"/>
</dbReference>
<evidence type="ECO:0000256" key="3">
    <source>
        <dbReference type="ARBA" id="ARBA00023054"/>
    </source>
</evidence>
<feature type="region of interest" description="Disordered" evidence="5">
    <location>
        <begin position="1597"/>
        <end position="1633"/>
    </location>
</feature>
<comment type="subcellular location">
    <subcellularLocation>
        <location evidence="1">Cytoplasm</location>
    </subcellularLocation>
</comment>
<organism evidence="7 8">
    <name type="scientific">Oncorhynchus mykiss</name>
    <name type="common">Rainbow trout</name>
    <name type="synonym">Salmo gairdneri</name>
    <dbReference type="NCBI Taxonomy" id="8022"/>
    <lineage>
        <taxon>Eukaryota</taxon>
        <taxon>Metazoa</taxon>
        <taxon>Chordata</taxon>
        <taxon>Craniata</taxon>
        <taxon>Vertebrata</taxon>
        <taxon>Euteleostomi</taxon>
        <taxon>Actinopterygii</taxon>
        <taxon>Neopterygii</taxon>
        <taxon>Teleostei</taxon>
        <taxon>Protacanthopterygii</taxon>
        <taxon>Salmoniformes</taxon>
        <taxon>Salmonidae</taxon>
        <taxon>Salmoninae</taxon>
        <taxon>Oncorhynchus</taxon>
    </lineage>
</organism>
<evidence type="ECO:0000256" key="4">
    <source>
        <dbReference type="SAM" id="Coils"/>
    </source>
</evidence>
<reference evidence="7" key="1">
    <citation type="submission" date="2020-07" db="EMBL/GenBank/DDBJ databases">
        <title>A long reads based de novo assembly of the rainbow trout Arlee double haploid line genome.</title>
        <authorList>
            <person name="Gao G."/>
            <person name="Palti Y."/>
        </authorList>
    </citation>
    <scope>NUCLEOTIDE SEQUENCE [LARGE SCALE GENOMIC DNA]</scope>
</reference>
<evidence type="ECO:0000313" key="7">
    <source>
        <dbReference type="Ensembl" id="ENSOMYP00000102685.2"/>
    </source>
</evidence>